<evidence type="ECO:0000313" key="7">
    <source>
        <dbReference type="Proteomes" id="UP000543005"/>
    </source>
</evidence>
<feature type="transmembrane region" description="Helical" evidence="1">
    <location>
        <begin position="30"/>
        <end position="50"/>
    </location>
</feature>
<evidence type="ECO:0000313" key="6">
    <source>
        <dbReference type="Proteomes" id="UP000533953"/>
    </source>
</evidence>
<evidence type="ECO:0000313" key="8">
    <source>
        <dbReference type="Proteomes" id="UP000565628"/>
    </source>
</evidence>
<reference evidence="6 7" key="1">
    <citation type="submission" date="2020-03" db="EMBL/GenBank/DDBJ databases">
        <title>Soil Listeria distribution.</title>
        <authorList>
            <person name="Liao J."/>
            <person name="Wiedmann M."/>
        </authorList>
    </citation>
    <scope>NUCLEOTIDE SEQUENCE [LARGE SCALE GENOMIC DNA]</scope>
    <source>
        <strain evidence="5 8">FSL L7-0039</strain>
        <strain evidence="4 7">FSL L7-0051</strain>
        <strain evidence="3 9">FSL L7-0054</strain>
        <strain evidence="2 6">FSL L7-1547</strain>
    </source>
</reference>
<evidence type="ECO:0000313" key="5">
    <source>
        <dbReference type="EMBL" id="MBC2310209.1"/>
    </source>
</evidence>
<dbReference type="Pfam" id="PF07006">
    <property type="entry name" value="DUF1310"/>
    <property type="match status" value="1"/>
</dbReference>
<dbReference type="Proteomes" id="UP000533953">
    <property type="component" value="Unassembled WGS sequence"/>
</dbReference>
<proteinExistence type="predicted"/>
<evidence type="ECO:0000313" key="2">
    <source>
        <dbReference type="EMBL" id="MBC1490430.1"/>
    </source>
</evidence>
<evidence type="ECO:0000313" key="3">
    <source>
        <dbReference type="EMBL" id="MBC2282817.1"/>
    </source>
</evidence>
<dbReference type="EMBL" id="JAASWV010000005">
    <property type="protein sequence ID" value="MBC2310209.1"/>
    <property type="molecule type" value="Genomic_DNA"/>
</dbReference>
<keyword evidence="1" id="KW-1133">Transmembrane helix</keyword>
<dbReference type="RefSeq" id="WP_185416495.1">
    <property type="nucleotide sequence ID" value="NZ_JAARQY010000045.1"/>
</dbReference>
<dbReference type="EMBL" id="JAARZT010000007">
    <property type="protein sequence ID" value="MBC2292485.1"/>
    <property type="molecule type" value="Genomic_DNA"/>
</dbReference>
<evidence type="ECO:0000313" key="4">
    <source>
        <dbReference type="EMBL" id="MBC2292485.1"/>
    </source>
</evidence>
<dbReference type="Proteomes" id="UP000585696">
    <property type="component" value="Unassembled WGS sequence"/>
</dbReference>
<organism evidence="2 6">
    <name type="scientific">Listeria booriae</name>
    <dbReference type="NCBI Taxonomy" id="1552123"/>
    <lineage>
        <taxon>Bacteria</taxon>
        <taxon>Bacillati</taxon>
        <taxon>Bacillota</taxon>
        <taxon>Bacilli</taxon>
        <taxon>Bacillales</taxon>
        <taxon>Listeriaceae</taxon>
        <taxon>Listeria</taxon>
    </lineage>
</organism>
<dbReference type="InterPro" id="IPR010738">
    <property type="entry name" value="DUF1310"/>
</dbReference>
<dbReference type="EMBL" id="JAARZS010000001">
    <property type="protein sequence ID" value="MBC2282817.1"/>
    <property type="molecule type" value="Genomic_DNA"/>
</dbReference>
<keyword evidence="1" id="KW-0812">Transmembrane</keyword>
<dbReference type="Gene3D" id="3.10.450.130">
    <property type="entry name" value="folded 79 residue fragment of lin0334 like domains"/>
    <property type="match status" value="1"/>
</dbReference>
<gene>
    <name evidence="3" type="ORF">HCB69_00325</name>
    <name evidence="4" type="ORF">HCC36_04505</name>
    <name evidence="2" type="ORF">HCI99_01165</name>
    <name evidence="5" type="ORF">HCJ81_04880</name>
</gene>
<accession>A0A7X1CAR4</accession>
<comment type="caution">
    <text evidence="2">The sequence shown here is derived from an EMBL/GenBank/DDBJ whole genome shotgun (WGS) entry which is preliminary data.</text>
</comment>
<name>A0A7X1CAR4_9LIST</name>
<dbReference type="Proteomes" id="UP000565628">
    <property type="component" value="Unassembled WGS sequence"/>
</dbReference>
<sequence>MIFVHYIFPKASSCDKILLKDGKNGGLMKYLKIIGIVVVILAVIGIGIGVKYKMDQQKVQEDMVKVVKANEKLIGDDLKSQDKYHKIKSISINYDSIKKSPMGGIIVDGYVNNKKDLTFVSGLQRYDGSVETDGTAPRARLFDYLEKEEE</sequence>
<dbReference type="AlphaFoldDB" id="A0A7X1CAR4"/>
<dbReference type="Proteomes" id="UP000543005">
    <property type="component" value="Unassembled WGS sequence"/>
</dbReference>
<evidence type="ECO:0000256" key="1">
    <source>
        <dbReference type="SAM" id="Phobius"/>
    </source>
</evidence>
<dbReference type="EMBL" id="JAASTX010000001">
    <property type="protein sequence ID" value="MBC1490430.1"/>
    <property type="molecule type" value="Genomic_DNA"/>
</dbReference>
<protein>
    <submittedName>
        <fullName evidence="2">DUF1310 family protein</fullName>
    </submittedName>
</protein>
<keyword evidence="1" id="KW-0472">Membrane</keyword>
<evidence type="ECO:0000313" key="9">
    <source>
        <dbReference type="Proteomes" id="UP000585696"/>
    </source>
</evidence>